<dbReference type="AlphaFoldDB" id="A0A3T1DDN7"/>
<keyword evidence="2" id="KW-1185">Reference proteome</keyword>
<dbReference type="SUPFAM" id="SSF51556">
    <property type="entry name" value="Metallo-dependent hydrolases"/>
    <property type="match status" value="1"/>
</dbReference>
<dbReference type="EMBL" id="AP019400">
    <property type="protein sequence ID" value="BBI36276.1"/>
    <property type="molecule type" value="Genomic_DNA"/>
</dbReference>
<dbReference type="OrthoDB" id="9779198at2"/>
<dbReference type="RefSeq" id="WP_130615629.1">
    <property type="nucleotide sequence ID" value="NZ_AP019400.1"/>
</dbReference>
<dbReference type="Gene3D" id="3.20.20.140">
    <property type="entry name" value="Metal-dependent hydrolases"/>
    <property type="match status" value="1"/>
</dbReference>
<evidence type="ECO:0000313" key="2">
    <source>
        <dbReference type="Proteomes" id="UP000289856"/>
    </source>
</evidence>
<organism evidence="1 2">
    <name type="scientific">Cohnella abietis</name>
    <dbReference type="NCBI Taxonomy" id="2507935"/>
    <lineage>
        <taxon>Bacteria</taxon>
        <taxon>Bacillati</taxon>
        <taxon>Bacillota</taxon>
        <taxon>Bacilli</taxon>
        <taxon>Bacillales</taxon>
        <taxon>Paenibacillaceae</taxon>
        <taxon>Cohnella</taxon>
    </lineage>
</organism>
<reference evidence="1 2" key="1">
    <citation type="submission" date="2019-01" db="EMBL/GenBank/DDBJ databases">
        <title>Complete genome sequence of Cohnella hallensis HS21 isolated from Korean fir (Abies koreana) rhizospheric soil.</title>
        <authorList>
            <person name="Jiang L."/>
            <person name="Kang S.W."/>
            <person name="Kim S."/>
            <person name="Jung J."/>
            <person name="Kim C.Y."/>
            <person name="Kim D.H."/>
            <person name="Kim S.W."/>
            <person name="Lee J."/>
        </authorList>
    </citation>
    <scope>NUCLEOTIDE SEQUENCE [LARGE SCALE GENOMIC DNA]</scope>
    <source>
        <strain evidence="1 2">HS21</strain>
    </source>
</reference>
<proteinExistence type="predicted"/>
<evidence type="ECO:0008006" key="3">
    <source>
        <dbReference type="Google" id="ProtNLM"/>
    </source>
</evidence>
<dbReference type="Proteomes" id="UP000289856">
    <property type="component" value="Chromosome"/>
</dbReference>
<accession>A0A3T1DDN7</accession>
<gene>
    <name evidence="1" type="ORF">KCTCHS21_56750</name>
</gene>
<name>A0A3T1DDN7_9BACL</name>
<dbReference type="InterPro" id="IPR032466">
    <property type="entry name" value="Metal_Hydrolase"/>
</dbReference>
<evidence type="ECO:0000313" key="1">
    <source>
        <dbReference type="EMBL" id="BBI36276.1"/>
    </source>
</evidence>
<dbReference type="KEGG" id="cohn:KCTCHS21_56750"/>
<protein>
    <recommendedName>
        <fullName evidence="3">Amidohydrolase-related domain-containing protein</fullName>
    </recommendedName>
</protein>
<sequence>MNIMLDRFTRYGAIDLLAFVGQWPDRQALRADAGELTDMADRLGLRAICVSHLSSVLGHDTRTGNEELFAAVSKDVRLWPFPIVNPLEAGWKEELDWAVSMGARGIRLVPGYHGYGLREDGVQELLDEVGKHQLPLQICTRLQDERLQHRLLLVDAVNLHELAELIMAANGHPLLISGLRDQERDLVMRNVASDSKIHQVLFDLWFCNGPLAVIASICRAGLAQSYAYSSCTPLQTAEATALQLASGDIEEEERIDLIYGNAMRLFE</sequence>